<accession>A0AAD0ZED9</accession>
<organism evidence="1 2">
    <name type="scientific">Pseudomonas chlororaphis subsp. aureofaciens</name>
    <dbReference type="NCBI Taxonomy" id="587851"/>
    <lineage>
        <taxon>Bacteria</taxon>
        <taxon>Pseudomonadati</taxon>
        <taxon>Pseudomonadota</taxon>
        <taxon>Gammaproteobacteria</taxon>
        <taxon>Pseudomonadales</taxon>
        <taxon>Pseudomonadaceae</taxon>
        <taxon>Pseudomonas</taxon>
    </lineage>
</organism>
<dbReference type="AlphaFoldDB" id="A0AAD0ZED9"/>
<dbReference type="InterPro" id="IPR025361">
    <property type="entry name" value="DUF4265"/>
</dbReference>
<dbReference type="RefSeq" id="WP_124301783.1">
    <property type="nucleotide sequence ID" value="NZ_CP027750.1"/>
</dbReference>
<gene>
    <name evidence="1" type="ORF">C4K07_3633</name>
</gene>
<sequence length="160" mass="18164">MNDKEAAVLIQVYVADDDGPFFEELPARKIDQDTYQLLSSPGIALNLARGDIVSIKDREAPAVVLQRGGNFCIQIYADAIPQEEIAWLENAVACELGGTLDGVFEGNLSLAVPARNGMEKINNLFNRFRDRTAIQWYYSNIYKNLDDDEDETLLYWWLER</sequence>
<protein>
    <recommendedName>
        <fullName evidence="3">DUF4265 domain-containing protein</fullName>
    </recommendedName>
</protein>
<dbReference type="Pfam" id="PF14085">
    <property type="entry name" value="DUF4265"/>
    <property type="match status" value="1"/>
</dbReference>
<dbReference type="Proteomes" id="UP000280455">
    <property type="component" value="Chromosome"/>
</dbReference>
<dbReference type="EMBL" id="CP027750">
    <property type="protein sequence ID" value="AZE30416.1"/>
    <property type="molecule type" value="Genomic_DNA"/>
</dbReference>
<reference evidence="1 2" key="1">
    <citation type="submission" date="2018-03" db="EMBL/GenBank/DDBJ databases">
        <title>Diversity of phytobeneficial traits revealed by whole-genome analysis of worldwide-isolated phenazine-producing Pseudomonas spp.</title>
        <authorList>
            <person name="Biessy A."/>
            <person name="Novinscak A."/>
            <person name="Blom J."/>
            <person name="Leger G."/>
            <person name="Thomashow L.S."/>
            <person name="Cazorla F.M."/>
            <person name="Josic D."/>
            <person name="Filion M."/>
        </authorList>
    </citation>
    <scope>NUCLEOTIDE SEQUENCE [LARGE SCALE GENOMIC DNA]</scope>
    <source>
        <strain evidence="1 2">ChPhzS24</strain>
    </source>
</reference>
<proteinExistence type="predicted"/>
<name>A0AAD0ZED9_9PSED</name>
<evidence type="ECO:0008006" key="3">
    <source>
        <dbReference type="Google" id="ProtNLM"/>
    </source>
</evidence>
<evidence type="ECO:0000313" key="2">
    <source>
        <dbReference type="Proteomes" id="UP000280455"/>
    </source>
</evidence>
<evidence type="ECO:0000313" key="1">
    <source>
        <dbReference type="EMBL" id="AZE30416.1"/>
    </source>
</evidence>